<accession>A0A3B1BA70</accession>
<keyword evidence="1" id="KW-0229">DNA integration</keyword>
<dbReference type="GO" id="GO:0006310">
    <property type="term" value="P:DNA recombination"/>
    <property type="evidence" value="ECO:0007669"/>
    <property type="project" value="UniProtKB-KW"/>
</dbReference>
<feature type="domain" description="Tyr recombinase" evidence="4">
    <location>
        <begin position="246"/>
        <end position="302"/>
    </location>
</feature>
<sequence>METKQHAQTEATRRFWDRYIQHLSKQEVKETAKRWYVKRAEQYIKAYPGKRLVTHTPTDVTGYFERQGRKVGLKEWQFFQIIDAIHVLFLVADVPCTDQVDWAFWEASANTLDPDHATIAREHPQPETPFLKDRPKKSSLRGVEEKHRGLFEKLCTEIRMRGYSIRTEQAYRDWACRFIAFNDNQDPSVLGAAEVTAYLQHLVVRRNVAASTQGQALSALVFLYGQVLCHPLGELGTFARSKQPRRLPVVLSRKEIAALFAQLSGTQHLMAALLYGTGMRLMECLRLRVQDVDSQYNKHRHP</sequence>
<dbReference type="InterPro" id="IPR004107">
    <property type="entry name" value="Integrase_SAM-like_N"/>
</dbReference>
<dbReference type="PROSITE" id="PS51900">
    <property type="entry name" value="CB"/>
    <property type="match status" value="1"/>
</dbReference>
<reference evidence="6" key="1">
    <citation type="submission" date="2018-06" db="EMBL/GenBank/DDBJ databases">
        <authorList>
            <person name="Zhirakovskaya E."/>
        </authorList>
    </citation>
    <scope>NUCLEOTIDE SEQUENCE</scope>
</reference>
<dbReference type="Gene3D" id="1.10.150.130">
    <property type="match status" value="1"/>
</dbReference>
<dbReference type="InterPro" id="IPR010998">
    <property type="entry name" value="Integrase_recombinase_N"/>
</dbReference>
<dbReference type="GO" id="GO:0015074">
    <property type="term" value="P:DNA integration"/>
    <property type="evidence" value="ECO:0007669"/>
    <property type="project" value="UniProtKB-KW"/>
</dbReference>
<feature type="domain" description="Core-binding (CB)" evidence="5">
    <location>
        <begin position="145"/>
        <end position="228"/>
    </location>
</feature>
<evidence type="ECO:0000259" key="5">
    <source>
        <dbReference type="PROSITE" id="PS51900"/>
    </source>
</evidence>
<dbReference type="Pfam" id="PF13495">
    <property type="entry name" value="Phage_int_SAM_4"/>
    <property type="match status" value="1"/>
</dbReference>
<dbReference type="InterPro" id="IPR013762">
    <property type="entry name" value="Integrase-like_cat_sf"/>
</dbReference>
<dbReference type="GO" id="GO:0003677">
    <property type="term" value="F:DNA binding"/>
    <property type="evidence" value="ECO:0007669"/>
    <property type="project" value="UniProtKB-KW"/>
</dbReference>
<name>A0A3B1BA70_9ZZZZ</name>
<dbReference type="InterPro" id="IPR044068">
    <property type="entry name" value="CB"/>
</dbReference>
<proteinExistence type="predicted"/>
<dbReference type="PROSITE" id="PS51898">
    <property type="entry name" value="TYR_RECOMBINASE"/>
    <property type="match status" value="1"/>
</dbReference>
<dbReference type="AlphaFoldDB" id="A0A3B1BA70"/>
<organism evidence="6">
    <name type="scientific">hydrothermal vent metagenome</name>
    <dbReference type="NCBI Taxonomy" id="652676"/>
    <lineage>
        <taxon>unclassified sequences</taxon>
        <taxon>metagenomes</taxon>
        <taxon>ecological metagenomes</taxon>
    </lineage>
</organism>
<dbReference type="Gene3D" id="1.10.443.10">
    <property type="entry name" value="Intergrase catalytic core"/>
    <property type="match status" value="1"/>
</dbReference>
<evidence type="ECO:0000256" key="2">
    <source>
        <dbReference type="ARBA" id="ARBA00023125"/>
    </source>
</evidence>
<gene>
    <name evidence="6" type="ORF">MNBD_GAMMA26-2146</name>
</gene>
<protein>
    <submittedName>
        <fullName evidence="6">Integron integrase IntIPac</fullName>
    </submittedName>
</protein>
<keyword evidence="3" id="KW-0233">DNA recombination</keyword>
<evidence type="ECO:0000256" key="1">
    <source>
        <dbReference type="ARBA" id="ARBA00022908"/>
    </source>
</evidence>
<keyword evidence="2" id="KW-0238">DNA-binding</keyword>
<dbReference type="InterPro" id="IPR011010">
    <property type="entry name" value="DNA_brk_join_enz"/>
</dbReference>
<evidence type="ECO:0000313" key="6">
    <source>
        <dbReference type="EMBL" id="VAX08863.1"/>
    </source>
</evidence>
<dbReference type="InterPro" id="IPR002104">
    <property type="entry name" value="Integrase_catalytic"/>
</dbReference>
<dbReference type="EMBL" id="UOFX01000044">
    <property type="protein sequence ID" value="VAX08863.1"/>
    <property type="molecule type" value="Genomic_DNA"/>
</dbReference>
<evidence type="ECO:0000256" key="3">
    <source>
        <dbReference type="ARBA" id="ARBA00023172"/>
    </source>
</evidence>
<evidence type="ECO:0000259" key="4">
    <source>
        <dbReference type="PROSITE" id="PS51898"/>
    </source>
</evidence>
<dbReference type="SUPFAM" id="SSF56349">
    <property type="entry name" value="DNA breaking-rejoining enzymes"/>
    <property type="match status" value="1"/>
</dbReference>